<gene>
    <name evidence="9" type="ORF">ACIB24_07725</name>
</gene>
<evidence type="ECO:0000259" key="8">
    <source>
        <dbReference type="PROSITE" id="PS50885"/>
    </source>
</evidence>
<evidence type="ECO:0000313" key="9">
    <source>
        <dbReference type="EMBL" id="MFI7586949.1"/>
    </source>
</evidence>
<feature type="transmembrane region" description="Helical" evidence="6">
    <location>
        <begin position="215"/>
        <end position="238"/>
    </location>
</feature>
<dbReference type="Gene3D" id="1.10.287.950">
    <property type="entry name" value="Methyl-accepting chemotaxis protein"/>
    <property type="match status" value="1"/>
</dbReference>
<dbReference type="SMART" id="SM00304">
    <property type="entry name" value="HAMP"/>
    <property type="match status" value="2"/>
</dbReference>
<evidence type="ECO:0000256" key="1">
    <source>
        <dbReference type="ARBA" id="ARBA00022692"/>
    </source>
</evidence>
<feature type="domain" description="HAMP" evidence="8">
    <location>
        <begin position="239"/>
        <end position="291"/>
    </location>
</feature>
<dbReference type="Pfam" id="PF00672">
    <property type="entry name" value="HAMP"/>
    <property type="match status" value="1"/>
</dbReference>
<dbReference type="Proteomes" id="UP001612915">
    <property type="component" value="Unassembled WGS sequence"/>
</dbReference>
<evidence type="ECO:0000259" key="7">
    <source>
        <dbReference type="PROSITE" id="PS50111"/>
    </source>
</evidence>
<dbReference type="EMBL" id="JBITLV010000002">
    <property type="protein sequence ID" value="MFI7586949.1"/>
    <property type="molecule type" value="Genomic_DNA"/>
</dbReference>
<keyword evidence="10" id="KW-1185">Reference proteome</keyword>
<reference evidence="9 10" key="1">
    <citation type="submission" date="2024-10" db="EMBL/GenBank/DDBJ databases">
        <title>The Natural Products Discovery Center: Release of the First 8490 Sequenced Strains for Exploring Actinobacteria Biosynthetic Diversity.</title>
        <authorList>
            <person name="Kalkreuter E."/>
            <person name="Kautsar S.A."/>
            <person name="Yang D."/>
            <person name="Bader C.D."/>
            <person name="Teijaro C.N."/>
            <person name="Fluegel L."/>
            <person name="Davis C.M."/>
            <person name="Simpson J.R."/>
            <person name="Lauterbach L."/>
            <person name="Steele A.D."/>
            <person name="Gui C."/>
            <person name="Meng S."/>
            <person name="Li G."/>
            <person name="Viehrig K."/>
            <person name="Ye F."/>
            <person name="Su P."/>
            <person name="Kiefer A.F."/>
            <person name="Nichols A."/>
            <person name="Cepeda A.J."/>
            <person name="Yan W."/>
            <person name="Fan B."/>
            <person name="Jiang Y."/>
            <person name="Adhikari A."/>
            <person name="Zheng C.-J."/>
            <person name="Schuster L."/>
            <person name="Cowan T.M."/>
            <person name="Smanski M.J."/>
            <person name="Chevrette M.G."/>
            <person name="De Carvalho L.P.S."/>
            <person name="Shen B."/>
        </authorList>
    </citation>
    <scope>NUCLEOTIDE SEQUENCE [LARGE SCALE GENOMIC DNA]</scope>
    <source>
        <strain evidence="9 10">NPDC049639</strain>
    </source>
</reference>
<dbReference type="PRINTS" id="PR00260">
    <property type="entry name" value="CHEMTRNSDUCR"/>
</dbReference>
<dbReference type="PROSITE" id="PS50885">
    <property type="entry name" value="HAMP"/>
    <property type="match status" value="1"/>
</dbReference>
<dbReference type="Pfam" id="PF12729">
    <property type="entry name" value="4HB_MCP_1"/>
    <property type="match status" value="1"/>
</dbReference>
<dbReference type="CDD" id="cd06225">
    <property type="entry name" value="HAMP"/>
    <property type="match status" value="1"/>
</dbReference>
<accession>A0ABW8AKN9</accession>
<dbReference type="InterPro" id="IPR003660">
    <property type="entry name" value="HAMP_dom"/>
</dbReference>
<sequence>MSTVALPAARAQKAAGRSPLRLFSDLSIKFKIITMAVLALVVTGAVGLTGQLAASRINDDGTMIAQVMARRATAALEGRANWAGLRRDMLLMLVSSDPATVKSAQADVTDGLGDVDKAIAELQQIGLDSGDAALLSDQIAPNLAKATEIWRTKLEPIAQNVDLSQADYDRFVKIFSGQFSDAAGPVKDGFSSIADNAKAEMSASSAKQGREAHSAIVRIWLFTGVGALVLLLLGFWIATMISRSVAKVRDALQALARGDLTHRAAVDSRDEVGQMAQALSEAQDSLTAAVNEINGTSGTLAGSAEELSAVSAQVSSNSEQATAQATALGSTANEVSSNVQTVAAGTEQMSASIREIAQSSSEASRVAGSAVSEAATATETVGKLGASSAEIGNVVKVITSIAEQTNLLALNATIEAARAGEAGKGFAVVAEEVKQLAQETARATEDISQRVEAIQGDTEAAMAAIARIAQTIEDVNSYQTTIASAVEEQSATTSEMARTIADTARGASSIATDVSSVAEVSRSSSQGIGEAQRAASELANLAGNLQELVGRFRV</sequence>
<keyword evidence="2 6" id="KW-1133">Transmembrane helix</keyword>
<evidence type="ECO:0000256" key="2">
    <source>
        <dbReference type="ARBA" id="ARBA00022989"/>
    </source>
</evidence>
<dbReference type="Pfam" id="PF00015">
    <property type="entry name" value="MCPsignal"/>
    <property type="match status" value="1"/>
</dbReference>
<name>A0ABW8AKN9_9ACTN</name>
<protein>
    <submittedName>
        <fullName evidence="9">Methyl-accepting chemotaxis protein</fullName>
    </submittedName>
</protein>
<comment type="similarity">
    <text evidence="4">Belongs to the methyl-accepting chemotaxis (MCP) protein family.</text>
</comment>
<dbReference type="InterPro" id="IPR024478">
    <property type="entry name" value="HlyB_4HB_MCP"/>
</dbReference>
<keyword evidence="6" id="KW-0472">Membrane</keyword>
<proteinExistence type="inferred from homology"/>
<dbReference type="PROSITE" id="PS50111">
    <property type="entry name" value="CHEMOTAXIS_TRANSDUC_2"/>
    <property type="match status" value="1"/>
</dbReference>
<evidence type="ECO:0000313" key="10">
    <source>
        <dbReference type="Proteomes" id="UP001612915"/>
    </source>
</evidence>
<evidence type="ECO:0000256" key="5">
    <source>
        <dbReference type="PROSITE-ProRule" id="PRU00284"/>
    </source>
</evidence>
<dbReference type="RefSeq" id="WP_398277649.1">
    <property type="nucleotide sequence ID" value="NZ_JBITLV010000002.1"/>
</dbReference>
<dbReference type="SUPFAM" id="SSF58104">
    <property type="entry name" value="Methyl-accepting chemotaxis protein (MCP) signaling domain"/>
    <property type="match status" value="1"/>
</dbReference>
<keyword evidence="1 6" id="KW-0812">Transmembrane</keyword>
<organism evidence="9 10">
    <name type="scientific">Spongisporangium articulatum</name>
    <dbReference type="NCBI Taxonomy" id="3362603"/>
    <lineage>
        <taxon>Bacteria</taxon>
        <taxon>Bacillati</taxon>
        <taxon>Actinomycetota</taxon>
        <taxon>Actinomycetes</taxon>
        <taxon>Kineosporiales</taxon>
        <taxon>Kineosporiaceae</taxon>
        <taxon>Spongisporangium</taxon>
    </lineage>
</organism>
<feature type="transmembrane region" description="Helical" evidence="6">
    <location>
        <begin position="32"/>
        <end position="54"/>
    </location>
</feature>
<comment type="caution">
    <text evidence="9">The sequence shown here is derived from an EMBL/GenBank/DDBJ whole genome shotgun (WGS) entry which is preliminary data.</text>
</comment>
<dbReference type="InterPro" id="IPR004089">
    <property type="entry name" value="MCPsignal_dom"/>
</dbReference>
<dbReference type="SMART" id="SM00283">
    <property type="entry name" value="MA"/>
    <property type="match status" value="1"/>
</dbReference>
<evidence type="ECO:0000256" key="3">
    <source>
        <dbReference type="ARBA" id="ARBA00023224"/>
    </source>
</evidence>
<dbReference type="PANTHER" id="PTHR32089:SF112">
    <property type="entry name" value="LYSOZYME-LIKE PROTEIN-RELATED"/>
    <property type="match status" value="1"/>
</dbReference>
<feature type="domain" description="Methyl-accepting transducer" evidence="7">
    <location>
        <begin position="303"/>
        <end position="539"/>
    </location>
</feature>
<evidence type="ECO:0000256" key="4">
    <source>
        <dbReference type="ARBA" id="ARBA00029447"/>
    </source>
</evidence>
<evidence type="ECO:0000256" key="6">
    <source>
        <dbReference type="SAM" id="Phobius"/>
    </source>
</evidence>
<dbReference type="InterPro" id="IPR004090">
    <property type="entry name" value="Chemotax_Me-accpt_rcpt"/>
</dbReference>
<dbReference type="PANTHER" id="PTHR32089">
    <property type="entry name" value="METHYL-ACCEPTING CHEMOTAXIS PROTEIN MCPB"/>
    <property type="match status" value="1"/>
</dbReference>
<keyword evidence="3 5" id="KW-0807">Transducer</keyword>